<dbReference type="EMBL" id="KZ293479">
    <property type="protein sequence ID" value="PBK61078.1"/>
    <property type="molecule type" value="Genomic_DNA"/>
</dbReference>
<evidence type="ECO:0000256" key="1">
    <source>
        <dbReference type="SAM" id="MobiDB-lite"/>
    </source>
</evidence>
<dbReference type="AlphaFoldDB" id="A0A2H3B4Z9"/>
<accession>A0A2H3B4Z9</accession>
<name>A0A2H3B4Z9_9AGAR</name>
<evidence type="ECO:0000313" key="2">
    <source>
        <dbReference type="EMBL" id="PBK61078.1"/>
    </source>
</evidence>
<sequence length="238" mass="25713">MADPLIATTFLPRAAFDEADEVAGSLTVLDTVLVLVELGPVAVVMPALAVLLLDVDELVLEEEMDVTLNDRDVLVEAKAQNLCARVSAVESSLGHWDVTQSVKSGEKSALPQKQLTSATLVQLTSAMESCKQLVTHVEYPLRLGSSAERVELALRLPLMPEVVLLLVEEPDIEDVGSLIAVPVALPVMLVEVVVVDDCPRTTAIRQSSEKGTTLENPRGMDGEKKGERTARVRQQAQR</sequence>
<keyword evidence="3" id="KW-1185">Reference proteome</keyword>
<feature type="compositionally biased region" description="Basic and acidic residues" evidence="1">
    <location>
        <begin position="218"/>
        <end position="230"/>
    </location>
</feature>
<feature type="compositionally biased region" description="Polar residues" evidence="1">
    <location>
        <begin position="204"/>
        <end position="215"/>
    </location>
</feature>
<organism evidence="2 3">
    <name type="scientific">Armillaria solidipes</name>
    <dbReference type="NCBI Taxonomy" id="1076256"/>
    <lineage>
        <taxon>Eukaryota</taxon>
        <taxon>Fungi</taxon>
        <taxon>Dikarya</taxon>
        <taxon>Basidiomycota</taxon>
        <taxon>Agaricomycotina</taxon>
        <taxon>Agaricomycetes</taxon>
        <taxon>Agaricomycetidae</taxon>
        <taxon>Agaricales</taxon>
        <taxon>Marasmiineae</taxon>
        <taxon>Physalacriaceae</taxon>
        <taxon>Armillaria</taxon>
    </lineage>
</organism>
<protein>
    <submittedName>
        <fullName evidence="2">Uncharacterized protein</fullName>
    </submittedName>
</protein>
<reference evidence="3" key="1">
    <citation type="journal article" date="2017" name="Nat. Ecol. Evol.">
        <title>Genome expansion and lineage-specific genetic innovations in the forest pathogenic fungi Armillaria.</title>
        <authorList>
            <person name="Sipos G."/>
            <person name="Prasanna A.N."/>
            <person name="Walter M.C."/>
            <person name="O'Connor E."/>
            <person name="Balint B."/>
            <person name="Krizsan K."/>
            <person name="Kiss B."/>
            <person name="Hess J."/>
            <person name="Varga T."/>
            <person name="Slot J."/>
            <person name="Riley R."/>
            <person name="Boka B."/>
            <person name="Rigling D."/>
            <person name="Barry K."/>
            <person name="Lee J."/>
            <person name="Mihaltcheva S."/>
            <person name="LaButti K."/>
            <person name="Lipzen A."/>
            <person name="Waldron R."/>
            <person name="Moloney N.M."/>
            <person name="Sperisen C."/>
            <person name="Kredics L."/>
            <person name="Vagvoelgyi C."/>
            <person name="Patrignani A."/>
            <person name="Fitzpatrick D."/>
            <person name="Nagy I."/>
            <person name="Doyle S."/>
            <person name="Anderson J.B."/>
            <person name="Grigoriev I.V."/>
            <person name="Gueldener U."/>
            <person name="Muensterkoetter M."/>
            <person name="Nagy L.G."/>
        </authorList>
    </citation>
    <scope>NUCLEOTIDE SEQUENCE [LARGE SCALE GENOMIC DNA]</scope>
    <source>
        <strain evidence="3">28-4</strain>
    </source>
</reference>
<feature type="region of interest" description="Disordered" evidence="1">
    <location>
        <begin position="204"/>
        <end position="238"/>
    </location>
</feature>
<gene>
    <name evidence="2" type="ORF">ARMSODRAFT_965262</name>
</gene>
<evidence type="ECO:0000313" key="3">
    <source>
        <dbReference type="Proteomes" id="UP000218334"/>
    </source>
</evidence>
<proteinExistence type="predicted"/>
<dbReference type="Proteomes" id="UP000218334">
    <property type="component" value="Unassembled WGS sequence"/>
</dbReference>